<accession>A0A1S1YUN4</accession>
<evidence type="ECO:0000313" key="2">
    <source>
        <dbReference type="Proteomes" id="UP000179797"/>
    </source>
</evidence>
<evidence type="ECO:0000313" key="1">
    <source>
        <dbReference type="EMBL" id="OHX64737.1"/>
    </source>
</evidence>
<sequence length="85" mass="9828">MEITVNEKTYVLMFDHQSELIANRQYLASTNGKIYSRLSTFTYDIGEALPEGGKIDQIIAFDQMNKEVEAQIESKPKRRRKKTEA</sequence>
<gene>
    <name evidence="1" type="ORF">NH26_24555</name>
</gene>
<dbReference type="Proteomes" id="UP000179797">
    <property type="component" value="Unassembled WGS sequence"/>
</dbReference>
<dbReference type="OrthoDB" id="981371at2"/>
<dbReference type="RefSeq" id="WP_044217380.1">
    <property type="nucleotide sequence ID" value="NZ_JRYR02000002.1"/>
</dbReference>
<proteinExistence type="predicted"/>
<dbReference type="AlphaFoldDB" id="A0A1S1YUN4"/>
<dbReference type="STRING" id="915059.NH26_24555"/>
<name>A0A1S1YUN4_FLAPC</name>
<organism evidence="1 2">
    <name type="scientific">Flammeovirga pacifica</name>
    <dbReference type="NCBI Taxonomy" id="915059"/>
    <lineage>
        <taxon>Bacteria</taxon>
        <taxon>Pseudomonadati</taxon>
        <taxon>Bacteroidota</taxon>
        <taxon>Cytophagia</taxon>
        <taxon>Cytophagales</taxon>
        <taxon>Flammeovirgaceae</taxon>
        <taxon>Flammeovirga</taxon>
    </lineage>
</organism>
<dbReference type="EMBL" id="JRYR02000002">
    <property type="protein sequence ID" value="OHX64737.1"/>
    <property type="molecule type" value="Genomic_DNA"/>
</dbReference>
<reference evidence="1 2" key="1">
    <citation type="journal article" date="2012" name="Int. J. Syst. Evol. Microbiol.">
        <title>Flammeovirga pacifica sp. nov., isolated from deep-sea sediment.</title>
        <authorList>
            <person name="Xu H."/>
            <person name="Fu Y."/>
            <person name="Yang N."/>
            <person name="Ding Z."/>
            <person name="Lai Q."/>
            <person name="Zeng R."/>
        </authorList>
    </citation>
    <scope>NUCLEOTIDE SEQUENCE [LARGE SCALE GENOMIC DNA]</scope>
    <source>
        <strain evidence="2">DSM 24597 / LMG 26175 / WPAGA1</strain>
    </source>
</reference>
<comment type="caution">
    <text evidence="1">The sequence shown here is derived from an EMBL/GenBank/DDBJ whole genome shotgun (WGS) entry which is preliminary data.</text>
</comment>
<keyword evidence="2" id="KW-1185">Reference proteome</keyword>
<protein>
    <submittedName>
        <fullName evidence="1">Uncharacterized protein</fullName>
    </submittedName>
</protein>